<dbReference type="Pfam" id="PF17766">
    <property type="entry name" value="fn3_6"/>
    <property type="match status" value="1"/>
</dbReference>
<dbReference type="Gene3D" id="2.60.40.2310">
    <property type="match status" value="1"/>
</dbReference>
<organism evidence="2">
    <name type="scientific">Oryza nivara</name>
    <name type="common">Indian wild rice</name>
    <name type="synonym">Oryza sativa f. spontanea</name>
    <dbReference type="NCBI Taxonomy" id="4536"/>
    <lineage>
        <taxon>Eukaryota</taxon>
        <taxon>Viridiplantae</taxon>
        <taxon>Streptophyta</taxon>
        <taxon>Embryophyta</taxon>
        <taxon>Tracheophyta</taxon>
        <taxon>Spermatophyta</taxon>
        <taxon>Magnoliopsida</taxon>
        <taxon>Liliopsida</taxon>
        <taxon>Poales</taxon>
        <taxon>Poaceae</taxon>
        <taxon>BOP clade</taxon>
        <taxon>Oryzoideae</taxon>
        <taxon>Oryzeae</taxon>
        <taxon>Oryzinae</taxon>
        <taxon>Oryza</taxon>
    </lineage>
</organism>
<dbReference type="Gramene" id="ONIVA04G00910.1">
    <property type="protein sequence ID" value="ONIVA04G00910.1"/>
    <property type="gene ID" value="ONIVA04G00910"/>
</dbReference>
<dbReference type="eggNOG" id="ENOG502R8FD">
    <property type="taxonomic scope" value="Eukaryota"/>
</dbReference>
<dbReference type="Proteomes" id="UP000006591">
    <property type="component" value="Chromosome 4"/>
</dbReference>
<dbReference type="InterPro" id="IPR041469">
    <property type="entry name" value="Subtilisin-like_FN3"/>
</dbReference>
<dbReference type="AlphaFoldDB" id="A0A0E0GXA5"/>
<dbReference type="EnsemblPlants" id="ONIVA04G00910.1">
    <property type="protein sequence ID" value="ONIVA04G00910.1"/>
    <property type="gene ID" value="ONIVA04G00910"/>
</dbReference>
<reference evidence="2" key="2">
    <citation type="submission" date="2018-04" db="EMBL/GenBank/DDBJ databases">
        <title>OnivRS2 (Oryza nivara Reference Sequence Version 2).</title>
        <authorList>
            <person name="Zhang J."/>
            <person name="Kudrna D."/>
            <person name="Lee S."/>
            <person name="Talag J."/>
            <person name="Rajasekar S."/>
            <person name="Welchert J."/>
            <person name="Hsing Y.-I."/>
            <person name="Wing R.A."/>
        </authorList>
    </citation>
    <scope>NUCLEOTIDE SEQUENCE [LARGE SCALE GENOMIC DNA]</scope>
    <source>
        <strain evidence="2">SL10</strain>
    </source>
</reference>
<feature type="domain" description="Subtilisin-like protease fibronectin type-III" evidence="1">
    <location>
        <begin position="60"/>
        <end position="124"/>
    </location>
</feature>
<reference evidence="2" key="1">
    <citation type="submission" date="2015-04" db="UniProtKB">
        <authorList>
            <consortium name="EnsemblPlants"/>
        </authorList>
    </citation>
    <scope>IDENTIFICATION</scope>
    <source>
        <strain evidence="2">SL10</strain>
    </source>
</reference>
<name>A0A0E0GXA5_ORYNI</name>
<sequence>MPIQANERVQNIADPFEYVAGFLDLVMVPGPGFIYDITASDYLKLFNCMGVLGSGDDCPTAFFQVPTSVEMVVEPPVFVFNKDRRVQSFRVTFKATWKVQGDYRFGSLAWHDGGSYWVQIPIAVRIVIQEIYSKIS</sequence>
<accession>A0A0E0GXA5</accession>
<protein>
    <recommendedName>
        <fullName evidence="1">Subtilisin-like protease fibronectin type-III domain-containing protein</fullName>
    </recommendedName>
</protein>
<proteinExistence type="predicted"/>
<keyword evidence="3" id="KW-1185">Reference proteome</keyword>
<dbReference type="STRING" id="4536.A0A0E0GXA5"/>
<evidence type="ECO:0000259" key="1">
    <source>
        <dbReference type="Pfam" id="PF17766"/>
    </source>
</evidence>
<evidence type="ECO:0000313" key="2">
    <source>
        <dbReference type="EnsemblPlants" id="ONIVA04G00910.1"/>
    </source>
</evidence>
<dbReference type="HOGENOM" id="CLU_000625_1_1_1"/>
<evidence type="ECO:0000313" key="3">
    <source>
        <dbReference type="Proteomes" id="UP000006591"/>
    </source>
</evidence>